<dbReference type="Proteomes" id="UP001054252">
    <property type="component" value="Unassembled WGS sequence"/>
</dbReference>
<feature type="compositionally biased region" description="Low complexity" evidence="1">
    <location>
        <begin position="807"/>
        <end position="820"/>
    </location>
</feature>
<evidence type="ECO:0000256" key="2">
    <source>
        <dbReference type="SAM" id="SignalP"/>
    </source>
</evidence>
<comment type="caution">
    <text evidence="3">The sequence shown here is derived from an EMBL/GenBank/DDBJ whole genome shotgun (WGS) entry which is preliminary data.</text>
</comment>
<dbReference type="GO" id="GO:0006405">
    <property type="term" value="P:RNA export from nucleus"/>
    <property type="evidence" value="ECO:0007669"/>
    <property type="project" value="InterPro"/>
</dbReference>
<evidence type="ECO:0000313" key="3">
    <source>
        <dbReference type="EMBL" id="GKV30266.1"/>
    </source>
</evidence>
<feature type="compositionally biased region" description="Polar residues" evidence="1">
    <location>
        <begin position="1523"/>
        <end position="1532"/>
    </location>
</feature>
<feature type="region of interest" description="Disordered" evidence="1">
    <location>
        <begin position="1715"/>
        <end position="1759"/>
    </location>
</feature>
<gene>
    <name evidence="3" type="ORF">SLEP1_g39097</name>
</gene>
<accession>A0AAV5KZW6</accession>
<feature type="compositionally biased region" description="Polar residues" evidence="1">
    <location>
        <begin position="1540"/>
        <end position="1553"/>
    </location>
</feature>
<feature type="region of interest" description="Disordered" evidence="1">
    <location>
        <begin position="1230"/>
        <end position="1321"/>
    </location>
</feature>
<dbReference type="EMBL" id="BPVZ01000086">
    <property type="protein sequence ID" value="GKV30266.1"/>
    <property type="molecule type" value="Genomic_DNA"/>
</dbReference>
<dbReference type="InterPro" id="IPR044694">
    <property type="entry name" value="NUP214"/>
</dbReference>
<sequence length="1922" mass="202752">MEFLGCTIVVLLTMLKIAEGHGKGWTNAHATFYGGADASGTMDKNSGASFVVRSRPKLKTLSRLRRGGRIAAVLSMGSRVESVEEKEGEHVDTTDYYFERIGEPIPIKPEDSQFDLENPPSQALAVSELRRLLFVAHLSGFYVARTKDVIDSAKELKEKGSGHSCSIEQLSVVYVPIGQVRILALSSDNSTLAVSVAADVHLFSVESLLNKELKAFFSSPLAESSFVKDIRWRKNMENSFLVLSDNGKLYYGTVNSPLKHVMDKVDAAEWSVKGTLVAVAKESSLSILSSTFDERLSMELSCKSWTGDCDENCSVKVDSIKWVRPDCIILGLFQLTADGNEENYLVQIVRSQDGKLTDATSKTILYFEDLFAGLIDNIVPSGSGPYLFLSYLEQYELAVAANRKNTDQHIVLLGWSLGEEKGEAAVVDIERDNFLPRIELQDNGDDNLIMGLCIDKVSIFGKVKLHLGGDEQRELSPYCVLMCLTLEGKLNVFHIASVIKNTGPPDVPVLSDEEEEALAVVPKECDLAKVSSGLEGNKLEPVFSGIPLQDENKKEIVTGGSSEIPTKSDPNLTFWNGNLDNKTFNEVTTAENLKLASPERAHSFEAVNQNAESQDRLFSLERGISSGELFSKNSIQGPGFPMKDFGMINAQKTGEHVSSSASFLGTIVTATPSQSDHNELQKHVGLAKESMGKTGSIGFQSWSNTSSPSLSSGKVIVTEESKVRSSLAPFSYVQGSRSETSSFPLGVANVPGSIIGNLSPFSSLKDLAGAPTSAVVSVRLAETEAQSASLGVLGAGKIESVPPIRSSQLSSQLNLTSENSPNQKHSHSKDDYRMPSQSGMMRSEPHLSKQFNNIKEMVKELDALLQSIEERGGFRDACTISQKSSVETLEQGMVSLSDKCRMWKGILDQRLGDIELLLDKTVQVLARKIYMEGIVKQASDKQYWELWNSQKLSSELELKRKHTLKLNQDLTNQLIELERHFNTIELNKFGDNDGVLAGRRALHNRSGPSRCMQSLNTLHNTTNSQLVAAEHLSECLSKQMAMLSVESPIKQQSVKKELFQTIGIPYDDSFISPNVKKAGDTTVVKKLTLSSDSSASKDQSRRCQSSAFKSFDPETARRRRDSLDQSWAHFEPPKTTIKRMLLPGSQKANVDKSSLLIDKQNFSPCSEEAAVTRQKVHVTPSSSLPHFGNKGIQDALPTQASESQPTPFRWANIPPGSFQSTGWKSPMQMSNPTLSSIPASHPITGQNRPNFTLATPASVSSYPEKPNYLSTSEKEIQSTQQSNPSLYQGSSISQMPSLSNKSVDIPNSNTKGTVSTIGGVKHVPTTTNHSLFDSSKNLDLQLPPSVAVSTSTGPSTTVLQFSVPTSKSQPAEKLSPPASAFLVPVAVPSSSMFSSSETLSSLSVPSFTASTSSFMTSISKSVLAPSSSAVTSSTTSASLFSMPSTVPMSLSSMQLGNPTTSSTVAIDARQTVSSTSSSTSPSPVFSSSSSFSLYPTKTLVPMSTPSSSVSSNSESSKTEVQPPVNSSAISKSEITKTETPKTQAQSSVDTVTSAPAAPPKPDSSVGEFSQKPESAVLSALTIETPMLLSTGSQHSATNISSPASDVALSAQQGPPSSGSALFSAPMSTTISATGESLDVTGTEEDEMEEEAPEAIQRPELSLGSFGGFGIGSTPNSAAPKSNPFGAAFGNAATSPASSPFTMTVPSGGELFRPASFNFNSPQPSQPSQPTSFGSFTGGFGAPTTGQAPTPSGFGQPAQLGAGQQALGSVLGAFGQSRQIGAGLPGSGFASASGFGGGFANTPSTGGFSNAATGGGFAGGGFAGMASQGGGFAAMASQGGGFAGAASTAGGFAAAASAGGFAAAASAGGGFAGAAGGGSGGGFAGAASAGGGFGGFGNQQGTGGFSAFGGSGKPPELFTQMRK</sequence>
<feature type="region of interest" description="Disordered" evidence="1">
    <location>
        <begin position="1903"/>
        <end position="1922"/>
    </location>
</feature>
<reference evidence="3 4" key="1">
    <citation type="journal article" date="2021" name="Commun. Biol.">
        <title>The genome of Shorea leprosula (Dipterocarpaceae) highlights the ecological relevance of drought in aseasonal tropical rainforests.</title>
        <authorList>
            <person name="Ng K.K.S."/>
            <person name="Kobayashi M.J."/>
            <person name="Fawcett J.A."/>
            <person name="Hatakeyama M."/>
            <person name="Paape T."/>
            <person name="Ng C.H."/>
            <person name="Ang C.C."/>
            <person name="Tnah L.H."/>
            <person name="Lee C.T."/>
            <person name="Nishiyama T."/>
            <person name="Sese J."/>
            <person name="O'Brien M.J."/>
            <person name="Copetti D."/>
            <person name="Mohd Noor M.I."/>
            <person name="Ong R.C."/>
            <person name="Putra M."/>
            <person name="Sireger I.Z."/>
            <person name="Indrioko S."/>
            <person name="Kosugi Y."/>
            <person name="Izuno A."/>
            <person name="Isagi Y."/>
            <person name="Lee S.L."/>
            <person name="Shimizu K.K."/>
        </authorList>
    </citation>
    <scope>NUCLEOTIDE SEQUENCE [LARGE SCALE GENOMIC DNA]</scope>
    <source>
        <strain evidence="3">214</strain>
    </source>
</reference>
<feature type="compositionally biased region" description="Low complexity" evidence="1">
    <location>
        <begin position="1503"/>
        <end position="1515"/>
    </location>
</feature>
<keyword evidence="4" id="KW-1185">Reference proteome</keyword>
<feature type="compositionally biased region" description="Polar residues" evidence="1">
    <location>
        <begin position="1277"/>
        <end position="1316"/>
    </location>
</feature>
<feature type="region of interest" description="Disordered" evidence="1">
    <location>
        <begin position="1471"/>
        <end position="1490"/>
    </location>
</feature>
<feature type="compositionally biased region" description="Polar residues" evidence="1">
    <location>
        <begin position="1230"/>
        <end position="1261"/>
    </location>
</feature>
<feature type="region of interest" description="Disordered" evidence="1">
    <location>
        <begin position="1502"/>
        <end position="1571"/>
    </location>
</feature>
<evidence type="ECO:0008006" key="5">
    <source>
        <dbReference type="Google" id="ProtNLM"/>
    </source>
</evidence>
<feature type="region of interest" description="Disordered" evidence="1">
    <location>
        <begin position="807"/>
        <end position="843"/>
    </location>
</feature>
<feature type="signal peptide" evidence="2">
    <location>
        <begin position="1"/>
        <end position="20"/>
    </location>
</feature>
<dbReference type="PANTHER" id="PTHR34418:SF3">
    <property type="entry name" value="NUCLEAR PORE COMPLEX PROTEIN NUP214"/>
    <property type="match status" value="1"/>
</dbReference>
<feature type="compositionally biased region" description="Low complexity" evidence="1">
    <location>
        <begin position="1472"/>
        <end position="1490"/>
    </location>
</feature>
<protein>
    <recommendedName>
        <fullName evidence="5">Nuclear pore complex protein NUP214</fullName>
    </recommendedName>
</protein>
<name>A0AAV5KZW6_9ROSI</name>
<proteinExistence type="predicted"/>
<evidence type="ECO:0000256" key="1">
    <source>
        <dbReference type="SAM" id="MobiDB-lite"/>
    </source>
</evidence>
<evidence type="ECO:0000313" key="4">
    <source>
        <dbReference type="Proteomes" id="UP001054252"/>
    </source>
</evidence>
<feature type="chain" id="PRO_5043473029" description="Nuclear pore complex protein NUP214" evidence="2">
    <location>
        <begin position="21"/>
        <end position="1922"/>
    </location>
</feature>
<feature type="compositionally biased region" description="Low complexity" evidence="1">
    <location>
        <begin position="1741"/>
        <end position="1759"/>
    </location>
</feature>
<feature type="compositionally biased region" description="Low complexity" evidence="1">
    <location>
        <begin position="1715"/>
        <end position="1734"/>
    </location>
</feature>
<dbReference type="SUPFAM" id="SSF117289">
    <property type="entry name" value="Nucleoporin domain"/>
    <property type="match status" value="1"/>
</dbReference>
<keyword evidence="2" id="KW-0732">Signal</keyword>
<organism evidence="3 4">
    <name type="scientific">Rubroshorea leprosula</name>
    <dbReference type="NCBI Taxonomy" id="152421"/>
    <lineage>
        <taxon>Eukaryota</taxon>
        <taxon>Viridiplantae</taxon>
        <taxon>Streptophyta</taxon>
        <taxon>Embryophyta</taxon>
        <taxon>Tracheophyta</taxon>
        <taxon>Spermatophyta</taxon>
        <taxon>Magnoliopsida</taxon>
        <taxon>eudicotyledons</taxon>
        <taxon>Gunneridae</taxon>
        <taxon>Pentapetalae</taxon>
        <taxon>rosids</taxon>
        <taxon>malvids</taxon>
        <taxon>Malvales</taxon>
        <taxon>Dipterocarpaceae</taxon>
        <taxon>Rubroshorea</taxon>
    </lineage>
</organism>
<dbReference type="GO" id="GO:0017056">
    <property type="term" value="F:structural constituent of nuclear pore"/>
    <property type="evidence" value="ECO:0007669"/>
    <property type="project" value="InterPro"/>
</dbReference>
<dbReference type="PANTHER" id="PTHR34418">
    <property type="entry name" value="NUCLEAR PORE COMPLEX PROTEIN NUP214 ISOFORM X1"/>
    <property type="match status" value="1"/>
</dbReference>
<feature type="region of interest" description="Disordered" evidence="1">
    <location>
        <begin position="1090"/>
        <end position="1126"/>
    </location>
</feature>